<dbReference type="EMBL" id="JACEFF010000424">
    <property type="protein sequence ID" value="KAH9637954.1"/>
    <property type="molecule type" value="Genomic_DNA"/>
</dbReference>
<dbReference type="InterPro" id="IPR017853">
    <property type="entry name" value="GH"/>
</dbReference>
<dbReference type="SUPFAM" id="SSF51445">
    <property type="entry name" value="(Trans)glycosidases"/>
    <property type="match status" value="1"/>
</dbReference>
<evidence type="ECO:0000256" key="4">
    <source>
        <dbReference type="RuleBase" id="RU003690"/>
    </source>
</evidence>
<dbReference type="Pfam" id="PF00232">
    <property type="entry name" value="Glyco_hydro_1"/>
    <property type="match status" value="1"/>
</dbReference>
<dbReference type="GO" id="GO:0005975">
    <property type="term" value="P:carbohydrate metabolic process"/>
    <property type="evidence" value="ECO:0007669"/>
    <property type="project" value="InterPro"/>
</dbReference>
<dbReference type="PANTHER" id="PTHR10353:SF36">
    <property type="entry name" value="LP05116P"/>
    <property type="match status" value="1"/>
</dbReference>
<keyword evidence="2" id="KW-0378">Hydrolase</keyword>
<gene>
    <name evidence="5" type="ORF">HF086_016380</name>
</gene>
<evidence type="ECO:0000256" key="1">
    <source>
        <dbReference type="ARBA" id="ARBA00010838"/>
    </source>
</evidence>
<dbReference type="Proteomes" id="UP000814243">
    <property type="component" value="Unassembled WGS sequence"/>
</dbReference>
<sequence>MLAVREGIWDRLCHERPTMITDLTNGDVACDSYHQWRRDIEMAEELGLQFYRLSISWPRLLPSGFPNHISEDAKNYYSNLIDGGWTNPLIVDWFVDYARVAYTIFGDRVKWWITINEPLIICDVVYSTAILAPPILSPDIGAHLCSKNVVMAHAKAYRLYDEEFRSKYHGKVSLANHHVWFDPLTPADAELAELARENCVGKYAHPIYSKAGGWPPALEKALGEYYSKLGYSKPVLPPFTQQEIEYVRDEGTTLQQHKSKSQLSMENYELHNIPSRFFFFQVHPEGIRRQLVWLKQQYGDIEYVITENGLSTEGGLDDQDRIDYYRKYLRQVSNKFGLYEVDFNDPMRTRTPRASANFYSNLIKTRTLDLGTIQDEL</sequence>
<evidence type="ECO:0000313" key="6">
    <source>
        <dbReference type="Proteomes" id="UP000814243"/>
    </source>
</evidence>
<protein>
    <submittedName>
        <fullName evidence="5">Uncharacterized protein</fullName>
    </submittedName>
</protein>
<evidence type="ECO:0000256" key="3">
    <source>
        <dbReference type="ARBA" id="ARBA00023295"/>
    </source>
</evidence>
<reference evidence="5" key="1">
    <citation type="journal article" date="2021" name="G3 (Bethesda)">
        <title>Genome and transcriptome analysis of the beet armyworm Spodoptera exigua reveals targets for pest control. .</title>
        <authorList>
            <person name="Simon S."/>
            <person name="Breeschoten T."/>
            <person name="Jansen H.J."/>
            <person name="Dirks R.P."/>
            <person name="Schranz M.E."/>
            <person name="Ros V.I.D."/>
        </authorList>
    </citation>
    <scope>NUCLEOTIDE SEQUENCE</scope>
    <source>
        <strain evidence="5">TB_SE_WUR_2020</strain>
    </source>
</reference>
<name>A0A922SI46_SPOEX</name>
<dbReference type="AlphaFoldDB" id="A0A922SI46"/>
<dbReference type="Gene3D" id="3.20.20.80">
    <property type="entry name" value="Glycosidases"/>
    <property type="match status" value="2"/>
</dbReference>
<dbReference type="InterPro" id="IPR001360">
    <property type="entry name" value="Glyco_hydro_1"/>
</dbReference>
<organism evidence="5 6">
    <name type="scientific">Spodoptera exigua</name>
    <name type="common">Beet armyworm</name>
    <name type="synonym">Noctua fulgens</name>
    <dbReference type="NCBI Taxonomy" id="7107"/>
    <lineage>
        <taxon>Eukaryota</taxon>
        <taxon>Metazoa</taxon>
        <taxon>Ecdysozoa</taxon>
        <taxon>Arthropoda</taxon>
        <taxon>Hexapoda</taxon>
        <taxon>Insecta</taxon>
        <taxon>Pterygota</taxon>
        <taxon>Neoptera</taxon>
        <taxon>Endopterygota</taxon>
        <taxon>Lepidoptera</taxon>
        <taxon>Glossata</taxon>
        <taxon>Ditrysia</taxon>
        <taxon>Noctuoidea</taxon>
        <taxon>Noctuidae</taxon>
        <taxon>Amphipyrinae</taxon>
        <taxon>Spodoptera</taxon>
    </lineage>
</organism>
<proteinExistence type="inferred from homology"/>
<comment type="similarity">
    <text evidence="1 4">Belongs to the glycosyl hydrolase 1 family.</text>
</comment>
<accession>A0A922SI46</accession>
<evidence type="ECO:0000313" key="5">
    <source>
        <dbReference type="EMBL" id="KAH9637954.1"/>
    </source>
</evidence>
<dbReference type="PANTHER" id="PTHR10353">
    <property type="entry name" value="GLYCOSYL HYDROLASE"/>
    <property type="match status" value="1"/>
</dbReference>
<dbReference type="GO" id="GO:0008422">
    <property type="term" value="F:beta-glucosidase activity"/>
    <property type="evidence" value="ECO:0007669"/>
    <property type="project" value="TreeGrafter"/>
</dbReference>
<comment type="caution">
    <text evidence="5">The sequence shown here is derived from an EMBL/GenBank/DDBJ whole genome shotgun (WGS) entry which is preliminary data.</text>
</comment>
<evidence type="ECO:0000256" key="2">
    <source>
        <dbReference type="ARBA" id="ARBA00022801"/>
    </source>
</evidence>
<keyword evidence="3" id="KW-0326">Glycosidase</keyword>